<evidence type="ECO:0000256" key="3">
    <source>
        <dbReference type="ARBA" id="ARBA00010790"/>
    </source>
</evidence>
<name>A0A9W9JXI3_9EURO</name>
<evidence type="ECO:0000256" key="1">
    <source>
        <dbReference type="ARBA" id="ARBA00004191"/>
    </source>
</evidence>
<keyword evidence="10" id="KW-1185">Reference proteome</keyword>
<comment type="similarity">
    <text evidence="3 7">Belongs to the GMC oxidoreductase family.</text>
</comment>
<gene>
    <name evidence="9" type="ORF">N7532_009896</name>
</gene>
<dbReference type="RefSeq" id="XP_056469803.1">
    <property type="nucleotide sequence ID" value="XM_056622387.1"/>
</dbReference>
<dbReference type="SUPFAM" id="SSF51905">
    <property type="entry name" value="FAD/NAD(P)-binding domain"/>
    <property type="match status" value="1"/>
</dbReference>
<reference evidence="9" key="2">
    <citation type="journal article" date="2023" name="IMA Fungus">
        <title>Comparative genomic study of the Penicillium genus elucidates a diverse pangenome and 15 lateral gene transfer events.</title>
        <authorList>
            <person name="Petersen C."/>
            <person name="Sorensen T."/>
            <person name="Nielsen M.R."/>
            <person name="Sondergaard T.E."/>
            <person name="Sorensen J.L."/>
            <person name="Fitzpatrick D.A."/>
            <person name="Frisvad J.C."/>
            <person name="Nielsen K.L."/>
        </authorList>
    </citation>
    <scope>NUCLEOTIDE SEQUENCE</scope>
    <source>
        <strain evidence="9">IBT 30761</strain>
    </source>
</reference>
<comment type="caution">
    <text evidence="9">The sequence shown here is derived from an EMBL/GenBank/DDBJ whole genome shotgun (WGS) entry which is preliminary data.</text>
</comment>
<keyword evidence="7" id="KW-0285">Flavoprotein</keyword>
<evidence type="ECO:0000313" key="10">
    <source>
        <dbReference type="Proteomes" id="UP001149074"/>
    </source>
</evidence>
<dbReference type="PIRSF" id="PIRSF000137">
    <property type="entry name" value="Alcohol_oxidase"/>
    <property type="match status" value="1"/>
</dbReference>
<dbReference type="Proteomes" id="UP001149074">
    <property type="component" value="Unassembled WGS sequence"/>
</dbReference>
<dbReference type="GO" id="GO:0050660">
    <property type="term" value="F:flavin adenine dinucleotide binding"/>
    <property type="evidence" value="ECO:0007669"/>
    <property type="project" value="InterPro"/>
</dbReference>
<evidence type="ECO:0000256" key="6">
    <source>
        <dbReference type="ARBA" id="ARBA00023180"/>
    </source>
</evidence>
<dbReference type="SUPFAM" id="SSF54373">
    <property type="entry name" value="FAD-linked reductases, C-terminal domain"/>
    <property type="match status" value="1"/>
</dbReference>
<dbReference type="InterPro" id="IPR007867">
    <property type="entry name" value="GMC_OxRtase_C"/>
</dbReference>
<feature type="domain" description="Glucose-methanol-choline oxidoreductase N-terminal" evidence="8">
    <location>
        <begin position="127"/>
        <end position="150"/>
    </location>
</feature>
<dbReference type="GO" id="GO:0044550">
    <property type="term" value="P:secondary metabolite biosynthetic process"/>
    <property type="evidence" value="ECO:0007669"/>
    <property type="project" value="TreeGrafter"/>
</dbReference>
<keyword evidence="6" id="KW-0325">Glycoprotein</keyword>
<dbReference type="PANTHER" id="PTHR11552:SF138">
    <property type="entry name" value="DEHYDROGENASE PKFF-RELATED"/>
    <property type="match status" value="1"/>
</dbReference>
<protein>
    <submittedName>
        <fullName evidence="9">Dehydrogenase patE</fullName>
    </submittedName>
</protein>
<reference evidence="9" key="1">
    <citation type="submission" date="2022-11" db="EMBL/GenBank/DDBJ databases">
        <authorList>
            <person name="Petersen C."/>
        </authorList>
    </citation>
    <scope>NUCLEOTIDE SEQUENCE</scope>
    <source>
        <strain evidence="9">IBT 30761</strain>
    </source>
</reference>
<evidence type="ECO:0000256" key="7">
    <source>
        <dbReference type="RuleBase" id="RU003968"/>
    </source>
</evidence>
<keyword evidence="7" id="KW-0274">FAD</keyword>
<dbReference type="Gene3D" id="3.30.560.10">
    <property type="entry name" value="Glucose Oxidase, domain 3"/>
    <property type="match status" value="1"/>
</dbReference>
<organism evidence="9 10">
    <name type="scientific">Penicillium argentinense</name>
    <dbReference type="NCBI Taxonomy" id="1131581"/>
    <lineage>
        <taxon>Eukaryota</taxon>
        <taxon>Fungi</taxon>
        <taxon>Dikarya</taxon>
        <taxon>Ascomycota</taxon>
        <taxon>Pezizomycotina</taxon>
        <taxon>Eurotiomycetes</taxon>
        <taxon>Eurotiomycetidae</taxon>
        <taxon>Eurotiales</taxon>
        <taxon>Aspergillaceae</taxon>
        <taxon>Penicillium</taxon>
    </lineage>
</organism>
<evidence type="ECO:0000313" key="9">
    <source>
        <dbReference type="EMBL" id="KAJ5085125.1"/>
    </source>
</evidence>
<dbReference type="Pfam" id="PF00732">
    <property type="entry name" value="GMC_oxred_N"/>
    <property type="match status" value="1"/>
</dbReference>
<dbReference type="InterPro" id="IPR000172">
    <property type="entry name" value="GMC_OxRdtase_N"/>
</dbReference>
<evidence type="ECO:0000256" key="4">
    <source>
        <dbReference type="ARBA" id="ARBA00022490"/>
    </source>
</evidence>
<keyword evidence="5" id="KW-0964">Secreted</keyword>
<keyword evidence="4" id="KW-0963">Cytoplasm</keyword>
<evidence type="ECO:0000259" key="8">
    <source>
        <dbReference type="PROSITE" id="PS00623"/>
    </source>
</evidence>
<dbReference type="GO" id="GO:0005737">
    <property type="term" value="C:cytoplasm"/>
    <property type="evidence" value="ECO:0007669"/>
    <property type="project" value="UniProtKB-SubCell"/>
</dbReference>
<evidence type="ECO:0000256" key="2">
    <source>
        <dbReference type="ARBA" id="ARBA00004496"/>
    </source>
</evidence>
<dbReference type="Gene3D" id="3.50.50.60">
    <property type="entry name" value="FAD/NAD(P)-binding domain"/>
    <property type="match status" value="1"/>
</dbReference>
<evidence type="ECO:0000256" key="5">
    <source>
        <dbReference type="ARBA" id="ARBA00022512"/>
    </source>
</evidence>
<sequence>MFYSSLTRWAAFAAFMSFLGFTQYPGTLRYRKSFNVWPPWDATFDYVVVGGGTAGITIASRLAQNGSTVAVIEAGDYYELTHPTTRVPGAAAIGIGANVETATNIDWKFVANKVPGAGYRDIHYARGKCVGGSSALNYMIYHRPPRGAMDKWAEAVNDPSYKFDDVLPFYQKTAKFTEPDPQSGNADTPYNKSAFWNIGSPLHVSFPRYAMPFSRWVGKALTAMGLPEAEDFNSGRLSGHQFCTMTIRPFDESRCSSEAAFLQYDNHVGLMTIYQNTLAKKILFDNKKRATGIRANKYWDFTLTATKEVIISAGVFQSPQLLMVSGVGPAATLQEYGIPIISNLPGVGQNMWDHVFFGPSYQVKVSTFSMLAQSSFWFAAQLASYSFWRSGMLTNPSTDYLAFEKIPIPWRPSLSAEAEHELSWFPDDWPEVEYLAASAYVGNFSDPYAQQPEWPNQYASIIGCLVAPTSRGNVTIQSADIRDLPIISPNWLNSEADRKLAVSAYRRVRDTFQHPAMKDVLVGQEYFPGMKHQSDKELLGIVQKTMMTIFHASCTCKMGVQDDLSAVVDNRARVFGVTNLRVVDASAFPLFAARSSAVNHMLAEKIADNIINNS</sequence>
<proteinExistence type="inferred from homology"/>
<accession>A0A9W9JXI3</accession>
<dbReference type="InterPro" id="IPR036188">
    <property type="entry name" value="FAD/NAD-bd_sf"/>
</dbReference>
<dbReference type="PROSITE" id="PS00623">
    <property type="entry name" value="GMC_OXRED_1"/>
    <property type="match status" value="1"/>
</dbReference>
<dbReference type="AlphaFoldDB" id="A0A9W9JXI3"/>
<dbReference type="EMBL" id="JAPQKI010000010">
    <property type="protein sequence ID" value="KAJ5085125.1"/>
    <property type="molecule type" value="Genomic_DNA"/>
</dbReference>
<comment type="subcellular location">
    <subcellularLocation>
        <location evidence="2">Cytoplasm</location>
    </subcellularLocation>
    <subcellularLocation>
        <location evidence="1">Secreted</location>
        <location evidence="1">Cell wall</location>
    </subcellularLocation>
</comment>
<keyword evidence="5" id="KW-0134">Cell wall</keyword>
<dbReference type="Pfam" id="PF05199">
    <property type="entry name" value="GMC_oxred_C"/>
    <property type="match status" value="1"/>
</dbReference>
<dbReference type="PANTHER" id="PTHR11552">
    <property type="entry name" value="GLUCOSE-METHANOL-CHOLINE GMC OXIDOREDUCTASE"/>
    <property type="match status" value="1"/>
</dbReference>
<dbReference type="GO" id="GO:0016614">
    <property type="term" value="F:oxidoreductase activity, acting on CH-OH group of donors"/>
    <property type="evidence" value="ECO:0007669"/>
    <property type="project" value="InterPro"/>
</dbReference>
<dbReference type="InterPro" id="IPR012132">
    <property type="entry name" value="GMC_OxRdtase"/>
</dbReference>
<dbReference type="OrthoDB" id="269227at2759"/>
<dbReference type="GeneID" id="81361366"/>